<dbReference type="EMBL" id="JACHIO010000007">
    <property type="protein sequence ID" value="MBB5063760.1"/>
    <property type="molecule type" value="Genomic_DNA"/>
</dbReference>
<dbReference type="Proteomes" id="UP000584867">
    <property type="component" value="Unassembled WGS sequence"/>
</dbReference>
<dbReference type="PANTHER" id="PTHR38471">
    <property type="entry name" value="FOUR HELIX BUNDLE PROTEIN"/>
    <property type="match status" value="1"/>
</dbReference>
<dbReference type="InterPro" id="IPR012657">
    <property type="entry name" value="23S_rRNA-intervening_sequence"/>
</dbReference>
<reference evidence="1 2" key="1">
    <citation type="submission" date="2020-08" db="EMBL/GenBank/DDBJ databases">
        <title>Genomic Encyclopedia of Type Strains, Phase IV (KMG-V): Genome sequencing to study the core and pangenomes of soil and plant-associated prokaryotes.</title>
        <authorList>
            <person name="Whitman W."/>
        </authorList>
    </citation>
    <scope>NUCLEOTIDE SEQUENCE [LARGE SCALE GENOMIC DNA]</scope>
    <source>
        <strain evidence="1 2">X5P3</strain>
    </source>
</reference>
<dbReference type="AlphaFoldDB" id="A0A7W7ZPI3"/>
<organism evidence="1 2">
    <name type="scientific">Granulicella mallensis</name>
    <dbReference type="NCBI Taxonomy" id="940614"/>
    <lineage>
        <taxon>Bacteria</taxon>
        <taxon>Pseudomonadati</taxon>
        <taxon>Acidobacteriota</taxon>
        <taxon>Terriglobia</taxon>
        <taxon>Terriglobales</taxon>
        <taxon>Acidobacteriaceae</taxon>
        <taxon>Granulicella</taxon>
    </lineage>
</organism>
<gene>
    <name evidence="1" type="ORF">HDF15_002105</name>
</gene>
<dbReference type="SUPFAM" id="SSF158446">
    <property type="entry name" value="IVS-encoded protein-like"/>
    <property type="match status" value="1"/>
</dbReference>
<accession>A0A7W7ZPI3</accession>
<evidence type="ECO:0000313" key="2">
    <source>
        <dbReference type="Proteomes" id="UP000584867"/>
    </source>
</evidence>
<dbReference type="RefSeq" id="WP_184255151.1">
    <property type="nucleotide sequence ID" value="NZ_JACHIO010000007.1"/>
</dbReference>
<protein>
    <submittedName>
        <fullName evidence="1">Four helix bundle protein</fullName>
    </submittedName>
</protein>
<proteinExistence type="predicted"/>
<evidence type="ECO:0000313" key="1">
    <source>
        <dbReference type="EMBL" id="MBB5063760.1"/>
    </source>
</evidence>
<dbReference type="InterPro" id="IPR036583">
    <property type="entry name" value="23S_rRNA_IVS_sf"/>
</dbReference>
<name>A0A7W7ZPI3_9BACT</name>
<dbReference type="Gene3D" id="1.20.1440.60">
    <property type="entry name" value="23S rRNA-intervening sequence"/>
    <property type="match status" value="1"/>
</dbReference>
<dbReference type="CDD" id="cd16377">
    <property type="entry name" value="23S_rRNA_IVP_like"/>
    <property type="match status" value="1"/>
</dbReference>
<dbReference type="Pfam" id="PF05635">
    <property type="entry name" value="23S_rRNA_IVP"/>
    <property type="match status" value="1"/>
</dbReference>
<dbReference type="NCBIfam" id="TIGR02436">
    <property type="entry name" value="four helix bundle protein"/>
    <property type="match status" value="1"/>
</dbReference>
<sequence>MGESYRDLIVWQRSIQMSVAVYKLTSGFPKEEIYGLSSQLRRAGVSVASNIAEGYARMSRGEYKQFLGMARGSNSEVQTQLVIARELGFGSPQALDNAEGLSNEVGKMIASILRGL</sequence>
<dbReference type="PANTHER" id="PTHR38471:SF2">
    <property type="entry name" value="FOUR HELIX BUNDLE PROTEIN"/>
    <property type="match status" value="1"/>
</dbReference>
<comment type="caution">
    <text evidence="1">The sequence shown here is derived from an EMBL/GenBank/DDBJ whole genome shotgun (WGS) entry which is preliminary data.</text>
</comment>